<accession>A0A2I1HCL9</accession>
<dbReference type="Proteomes" id="UP000234323">
    <property type="component" value="Unassembled WGS sequence"/>
</dbReference>
<keyword evidence="2" id="KW-1185">Reference proteome</keyword>
<sequence length="119" mass="13788">MSKINNEIWVMSPDNTNVVKATHALSNRRGKNLKLVTSIIQYGNKDRFTTINVHQKYNVPNRGRDKGLIARNVQSINVKNKKTTVIDTDVEEDCCENDNYKDNHNKKNELALRLKELEY</sequence>
<dbReference type="EMBL" id="LLXI01002246">
    <property type="protein sequence ID" value="PKY56618.1"/>
    <property type="molecule type" value="Genomic_DNA"/>
</dbReference>
<name>A0A2I1HCL9_9GLOM</name>
<dbReference type="VEuPathDB" id="FungiDB:FUN_023029"/>
<reference evidence="1 2" key="1">
    <citation type="submission" date="2015-10" db="EMBL/GenBank/DDBJ databases">
        <title>Genome analyses suggest a sexual origin of heterokaryosis in a supposedly ancient asexual fungus.</title>
        <authorList>
            <person name="Ropars J."/>
            <person name="Sedzielewska K."/>
            <person name="Noel J."/>
            <person name="Charron P."/>
            <person name="Farinelli L."/>
            <person name="Marton T."/>
            <person name="Kruger M."/>
            <person name="Pelin A."/>
            <person name="Brachmann A."/>
            <person name="Corradi N."/>
        </authorList>
    </citation>
    <scope>NUCLEOTIDE SEQUENCE [LARGE SCALE GENOMIC DNA]</scope>
    <source>
        <strain evidence="1 2">A4</strain>
    </source>
</reference>
<organism evidence="1 2">
    <name type="scientific">Rhizophagus irregularis</name>
    <dbReference type="NCBI Taxonomy" id="588596"/>
    <lineage>
        <taxon>Eukaryota</taxon>
        <taxon>Fungi</taxon>
        <taxon>Fungi incertae sedis</taxon>
        <taxon>Mucoromycota</taxon>
        <taxon>Glomeromycotina</taxon>
        <taxon>Glomeromycetes</taxon>
        <taxon>Glomerales</taxon>
        <taxon>Glomeraceae</taxon>
        <taxon>Rhizophagus</taxon>
    </lineage>
</organism>
<proteinExistence type="predicted"/>
<gene>
    <name evidence="1" type="ORF">RhiirA4_477048</name>
</gene>
<evidence type="ECO:0000313" key="1">
    <source>
        <dbReference type="EMBL" id="PKY56618.1"/>
    </source>
</evidence>
<protein>
    <submittedName>
        <fullName evidence="1">Uncharacterized protein</fullName>
    </submittedName>
</protein>
<comment type="caution">
    <text evidence="1">The sequence shown here is derived from an EMBL/GenBank/DDBJ whole genome shotgun (WGS) entry which is preliminary data.</text>
</comment>
<dbReference type="AlphaFoldDB" id="A0A2I1HCL9"/>
<evidence type="ECO:0000313" key="2">
    <source>
        <dbReference type="Proteomes" id="UP000234323"/>
    </source>
</evidence>